<dbReference type="InterPro" id="IPR013792">
    <property type="entry name" value="RNA3'P_cycl/enolpyr_Trfase_a/b"/>
</dbReference>
<reference evidence="11 12" key="1">
    <citation type="submission" date="2016-01" db="EMBL/GenBank/DDBJ databases">
        <title>The new phylogeny of the genus Mycobacterium.</title>
        <authorList>
            <person name="Tarcisio F."/>
            <person name="Conor M."/>
            <person name="Antonella G."/>
            <person name="Elisabetta G."/>
            <person name="Giulia F.S."/>
            <person name="Sara T."/>
            <person name="Anna F."/>
            <person name="Clotilde B."/>
            <person name="Roberto B."/>
            <person name="Veronica D.S."/>
            <person name="Fabio R."/>
            <person name="Monica P."/>
            <person name="Olivier J."/>
            <person name="Enrico T."/>
            <person name="Nicola S."/>
        </authorList>
    </citation>
    <scope>NUCLEOTIDE SEQUENCE [LARGE SCALE GENOMIC DNA]</scope>
    <source>
        <strain evidence="11 12">DSM 44339</strain>
    </source>
</reference>
<feature type="binding site" evidence="8">
    <location>
        <position position="31"/>
    </location>
    <ligand>
        <name>3-phosphoshikimate</name>
        <dbReference type="ChEBI" id="CHEBI:145989"/>
    </ligand>
</feature>
<evidence type="ECO:0000313" key="11">
    <source>
        <dbReference type="EMBL" id="ORV41999.1"/>
    </source>
</evidence>
<reference evidence="10 13" key="2">
    <citation type="journal article" date="2019" name="Emerg. Microbes Infect.">
        <title>Comprehensive subspecies identification of 175 nontuberculous mycobacteria species based on 7547 genomic profiles.</title>
        <authorList>
            <person name="Matsumoto Y."/>
            <person name="Kinjo T."/>
            <person name="Motooka D."/>
            <person name="Nabeya D."/>
            <person name="Jung N."/>
            <person name="Uechi K."/>
            <person name="Horii T."/>
            <person name="Iida T."/>
            <person name="Fujita J."/>
            <person name="Nakamura S."/>
        </authorList>
    </citation>
    <scope>NUCLEOTIDE SEQUENCE [LARGE SCALE GENOMIC DNA]</scope>
    <source>
        <strain evidence="10 13">JCM 12405</strain>
    </source>
</reference>
<feature type="binding site" evidence="8">
    <location>
        <position position="27"/>
    </location>
    <ligand>
        <name>3-phosphoshikimate</name>
        <dbReference type="ChEBI" id="CHEBI:145989"/>
    </ligand>
</feature>
<dbReference type="Gene3D" id="3.65.10.10">
    <property type="entry name" value="Enolpyruvate transferase domain"/>
    <property type="match status" value="2"/>
</dbReference>
<dbReference type="GO" id="GO:0009073">
    <property type="term" value="P:aromatic amino acid family biosynthetic process"/>
    <property type="evidence" value="ECO:0007669"/>
    <property type="project" value="UniProtKB-KW"/>
</dbReference>
<gene>
    <name evidence="8 10" type="primary">aroA</name>
    <name evidence="11" type="ORF">AWC01_08910</name>
    <name evidence="10" type="ORF">MDOR_09400</name>
</gene>
<dbReference type="AlphaFoldDB" id="A0A1X1TBV5"/>
<dbReference type="GO" id="GO:0003866">
    <property type="term" value="F:3-phosphoshikimate 1-carboxyvinyltransferase activity"/>
    <property type="evidence" value="ECO:0007669"/>
    <property type="project" value="UniProtKB-UniRule"/>
</dbReference>
<dbReference type="STRING" id="126673.AWC01_08910"/>
<dbReference type="KEGG" id="mdr:MDOR_09400"/>
<comment type="catalytic activity">
    <reaction evidence="7">
        <text>3-phosphoshikimate + phosphoenolpyruvate = 5-O-(1-carboxyvinyl)-3-phosphoshikimate + phosphate</text>
        <dbReference type="Rhea" id="RHEA:21256"/>
        <dbReference type="ChEBI" id="CHEBI:43474"/>
        <dbReference type="ChEBI" id="CHEBI:57701"/>
        <dbReference type="ChEBI" id="CHEBI:58702"/>
        <dbReference type="ChEBI" id="CHEBI:145989"/>
        <dbReference type="EC" id="2.5.1.19"/>
    </reaction>
    <physiologicalReaction direction="left-to-right" evidence="7">
        <dbReference type="Rhea" id="RHEA:21257"/>
    </physiologicalReaction>
</comment>
<feature type="binding site" evidence="8">
    <location>
        <position position="200"/>
    </location>
    <ligand>
        <name>3-phosphoshikimate</name>
        <dbReference type="ChEBI" id="CHEBI:145989"/>
    </ligand>
</feature>
<feature type="binding site" evidence="8">
    <location>
        <position position="389"/>
    </location>
    <ligand>
        <name>phosphoenolpyruvate</name>
        <dbReference type="ChEBI" id="CHEBI:58702"/>
    </ligand>
</feature>
<feature type="binding site" evidence="8">
    <location>
        <position position="173"/>
    </location>
    <ligand>
        <name>3-phosphoshikimate</name>
        <dbReference type="ChEBI" id="CHEBI:145989"/>
    </ligand>
</feature>
<dbReference type="PROSITE" id="PS00885">
    <property type="entry name" value="EPSP_SYNTHASE_2"/>
    <property type="match status" value="1"/>
</dbReference>
<dbReference type="FunFam" id="3.65.10.10:FF:000011">
    <property type="entry name" value="3-phosphoshikimate 1-carboxyvinyltransferase"/>
    <property type="match status" value="1"/>
</dbReference>
<proteinExistence type="inferred from homology"/>
<dbReference type="PANTHER" id="PTHR21090">
    <property type="entry name" value="AROM/DEHYDROQUINATE SYNTHASE"/>
    <property type="match status" value="1"/>
</dbReference>
<keyword evidence="4 8" id="KW-0028">Amino-acid biosynthesis</keyword>
<evidence type="ECO:0000256" key="6">
    <source>
        <dbReference type="ARBA" id="ARBA00023141"/>
    </source>
</evidence>
<feature type="active site" description="Proton acceptor" evidence="8">
    <location>
        <position position="315"/>
    </location>
</feature>
<dbReference type="CDD" id="cd01556">
    <property type="entry name" value="EPSP_synthase"/>
    <property type="match status" value="1"/>
</dbReference>
<dbReference type="InterPro" id="IPR036968">
    <property type="entry name" value="Enolpyruvate_Tfrase_sf"/>
</dbReference>
<dbReference type="GO" id="GO:0008652">
    <property type="term" value="P:amino acid biosynthetic process"/>
    <property type="evidence" value="ECO:0007669"/>
    <property type="project" value="UniProtKB-KW"/>
</dbReference>
<evidence type="ECO:0000256" key="7">
    <source>
        <dbReference type="ARBA" id="ARBA00044633"/>
    </source>
</evidence>
<feature type="binding site" evidence="8">
    <location>
        <position position="344"/>
    </location>
    <ligand>
        <name>3-phosphoshikimate</name>
        <dbReference type="ChEBI" id="CHEBI:145989"/>
    </ligand>
</feature>
<dbReference type="FunFam" id="3.65.10.10:FF:000010">
    <property type="entry name" value="3-phosphoshikimate 1-carboxyvinyltransferase"/>
    <property type="match status" value="1"/>
</dbReference>
<feature type="binding site" evidence="8">
    <location>
        <position position="414"/>
    </location>
    <ligand>
        <name>phosphoenolpyruvate</name>
        <dbReference type="ChEBI" id="CHEBI:58702"/>
    </ligand>
</feature>
<comment type="similarity">
    <text evidence="2 8">Belongs to the EPSP synthase family.</text>
</comment>
<evidence type="ECO:0000259" key="9">
    <source>
        <dbReference type="Pfam" id="PF00275"/>
    </source>
</evidence>
<feature type="binding site" evidence="8">
    <location>
        <position position="173"/>
    </location>
    <ligand>
        <name>phosphoenolpyruvate</name>
        <dbReference type="ChEBI" id="CHEBI:58702"/>
    </ligand>
</feature>
<feature type="binding site" evidence="8">
    <location>
        <position position="315"/>
    </location>
    <ligand>
        <name>3-phosphoshikimate</name>
        <dbReference type="ChEBI" id="CHEBI:145989"/>
    </ligand>
</feature>
<dbReference type="EMBL" id="LQOS01000024">
    <property type="protein sequence ID" value="ORV41999.1"/>
    <property type="molecule type" value="Genomic_DNA"/>
</dbReference>
<comment type="subcellular location">
    <subcellularLocation>
        <location evidence="8">Cytoplasm</location>
    </subcellularLocation>
</comment>
<dbReference type="RefSeq" id="WP_085190093.1">
    <property type="nucleotide sequence ID" value="NZ_AP022605.1"/>
</dbReference>
<evidence type="ECO:0000256" key="5">
    <source>
        <dbReference type="ARBA" id="ARBA00022679"/>
    </source>
</evidence>
<evidence type="ECO:0000313" key="12">
    <source>
        <dbReference type="Proteomes" id="UP000193564"/>
    </source>
</evidence>
<dbReference type="EMBL" id="AP022605">
    <property type="protein sequence ID" value="BBZ06771.1"/>
    <property type="molecule type" value="Genomic_DNA"/>
</dbReference>
<dbReference type="OrthoDB" id="9809920at2"/>
<dbReference type="UniPathway" id="UPA00053">
    <property type="reaction ID" value="UER00089"/>
</dbReference>
<dbReference type="HAMAP" id="MF_00210">
    <property type="entry name" value="EPSP_synth"/>
    <property type="match status" value="1"/>
</dbReference>
<dbReference type="SUPFAM" id="SSF55205">
    <property type="entry name" value="EPT/RTPC-like"/>
    <property type="match status" value="1"/>
</dbReference>
<keyword evidence="5 8" id="KW-0808">Transferase</keyword>
<feature type="binding site" evidence="8">
    <location>
        <position position="348"/>
    </location>
    <ligand>
        <name>phosphoenolpyruvate</name>
        <dbReference type="ChEBI" id="CHEBI:58702"/>
    </ligand>
</feature>
<dbReference type="InterPro" id="IPR006264">
    <property type="entry name" value="EPSP_synthase"/>
</dbReference>
<sequence>MDAVSNWPAPSTPTPVHATLTIPGSKSQTNRALVLAALATPQGTSTISGALRSRDTDLMIGALQTLGFEVQCVDTIDCELRVSGRLSPAAGARVDCGLAGTVLRFLPPVAALSTATVEFDGDEQARARPIAPLLAGLQGLGVRIDGDGLPFRVRGEGSVAGGTVEIDASASSQFVSGLMLSGAAFRDGLTIVHTGESVPSAPHVAMTVAMLRDAGVEVDDTTANRWTVLPGPVAARHWTIEPDLSNAVPFLAAGVVSAGAVRVTGWPAVSNQPADAILDILAKVGAVVRQTESYLEVRGTRQYDGFEVDLHDVGELTPAVAALAVVATPGAVSRLRGVAHLRGHETDRLAALSAEINGLGGQCEEIDDGLVITATPLHGGVWHSYADHRMAMAGAIVGLRTPGVEIEDIATTAKTLPQFPQMWADMLAGQTATDPEAGA</sequence>
<dbReference type="GO" id="GO:0009423">
    <property type="term" value="P:chorismate biosynthetic process"/>
    <property type="evidence" value="ECO:0007669"/>
    <property type="project" value="UniProtKB-UniRule"/>
</dbReference>
<evidence type="ECO:0000256" key="1">
    <source>
        <dbReference type="ARBA" id="ARBA00004811"/>
    </source>
</evidence>
<evidence type="ECO:0000313" key="10">
    <source>
        <dbReference type="EMBL" id="BBZ06771.1"/>
    </source>
</evidence>
<dbReference type="PROSITE" id="PS00104">
    <property type="entry name" value="EPSP_SYNTHASE_1"/>
    <property type="match status" value="1"/>
</dbReference>
<dbReference type="Proteomes" id="UP000193564">
    <property type="component" value="Unassembled WGS sequence"/>
</dbReference>
<dbReference type="PANTHER" id="PTHR21090:SF5">
    <property type="entry name" value="PENTAFUNCTIONAL AROM POLYPEPTIDE"/>
    <property type="match status" value="1"/>
</dbReference>
<evidence type="ECO:0000256" key="8">
    <source>
        <dbReference type="HAMAP-Rule" id="MF_00210"/>
    </source>
</evidence>
<comment type="caution">
    <text evidence="8">Lacks conserved residue(s) required for the propagation of feature annotation.</text>
</comment>
<reference evidence="10" key="3">
    <citation type="submission" date="2020-02" db="EMBL/GenBank/DDBJ databases">
        <authorList>
            <person name="Matsumoto Y."/>
            <person name="Motooka D."/>
            <person name="Nakamura S."/>
        </authorList>
    </citation>
    <scope>NUCLEOTIDE SEQUENCE</scope>
    <source>
        <strain evidence="10">JCM 12405</strain>
    </source>
</reference>
<dbReference type="InterPro" id="IPR023193">
    <property type="entry name" value="EPSP_synthase_CS"/>
</dbReference>
<feature type="binding site" evidence="8">
    <location>
        <position position="26"/>
    </location>
    <ligand>
        <name>phosphoenolpyruvate</name>
        <dbReference type="ChEBI" id="CHEBI:58702"/>
    </ligand>
</feature>
<keyword evidence="3 8" id="KW-0963">Cytoplasm</keyword>
<organism evidence="11 12">
    <name type="scientific">Mycolicibacterium doricum</name>
    <dbReference type="NCBI Taxonomy" id="126673"/>
    <lineage>
        <taxon>Bacteria</taxon>
        <taxon>Bacillati</taxon>
        <taxon>Actinomycetota</taxon>
        <taxon>Actinomycetes</taxon>
        <taxon>Mycobacteriales</taxon>
        <taxon>Mycobacteriaceae</taxon>
        <taxon>Mycolicibacterium</taxon>
    </lineage>
</organism>
<feature type="binding site" evidence="8">
    <location>
        <position position="172"/>
    </location>
    <ligand>
        <name>3-phosphoshikimate</name>
        <dbReference type="ChEBI" id="CHEBI:145989"/>
    </ligand>
</feature>
<dbReference type="GO" id="GO:0005737">
    <property type="term" value="C:cytoplasm"/>
    <property type="evidence" value="ECO:0007669"/>
    <property type="project" value="UniProtKB-SubCell"/>
</dbReference>
<evidence type="ECO:0000256" key="3">
    <source>
        <dbReference type="ARBA" id="ARBA00022490"/>
    </source>
</evidence>
<feature type="domain" description="Enolpyruvate transferase" evidence="9">
    <location>
        <begin position="12"/>
        <end position="421"/>
    </location>
</feature>
<protein>
    <recommendedName>
        <fullName evidence="8">3-phosphoshikimate 1-carboxyvinyltransferase</fullName>
        <ecNumber evidence="8">2.5.1.19</ecNumber>
    </recommendedName>
    <alternativeName>
        <fullName evidence="8">5-enolpyruvylshikimate-3-phosphate synthase</fullName>
        <shortName evidence="8">EPSP synthase</shortName>
        <shortName evidence="8">EPSPS</shortName>
    </alternativeName>
</protein>
<evidence type="ECO:0000256" key="4">
    <source>
        <dbReference type="ARBA" id="ARBA00022605"/>
    </source>
</evidence>
<comment type="function">
    <text evidence="8">Catalyzes the transfer of the enolpyruvyl moiety of phosphoenolpyruvate (PEP) to the 5-hydroxyl of shikimate-3-phosphate (S3P) to produce enolpyruvyl shikimate-3-phosphate and inorganic phosphate.</text>
</comment>
<dbReference type="EC" id="2.5.1.19" evidence="8"/>
<evidence type="ECO:0000256" key="2">
    <source>
        <dbReference type="ARBA" id="ARBA00009948"/>
    </source>
</evidence>
<feature type="binding site" evidence="8">
    <location>
        <position position="26"/>
    </location>
    <ligand>
        <name>3-phosphoshikimate</name>
        <dbReference type="ChEBI" id="CHEBI:145989"/>
    </ligand>
</feature>
<dbReference type="PIRSF" id="PIRSF000505">
    <property type="entry name" value="EPSPS"/>
    <property type="match status" value="1"/>
</dbReference>
<accession>A0A1X1TBV5</accession>
<keyword evidence="6 8" id="KW-0057">Aromatic amino acid biosynthesis</keyword>
<dbReference type="Proteomes" id="UP000467201">
    <property type="component" value="Chromosome"/>
</dbReference>
<keyword evidence="12" id="KW-1185">Reference proteome</keyword>
<dbReference type="Pfam" id="PF00275">
    <property type="entry name" value="EPSP_synthase"/>
    <property type="match status" value="1"/>
</dbReference>
<evidence type="ECO:0000313" key="13">
    <source>
        <dbReference type="Proteomes" id="UP000467201"/>
    </source>
</evidence>
<dbReference type="InterPro" id="IPR001986">
    <property type="entry name" value="Enolpyruvate_Tfrase_dom"/>
</dbReference>
<name>A0A1X1TBV5_9MYCO</name>
<feature type="binding site" evidence="8">
    <location>
        <position position="100"/>
    </location>
    <ligand>
        <name>phosphoenolpyruvate</name>
        <dbReference type="ChEBI" id="CHEBI:58702"/>
    </ligand>
</feature>
<dbReference type="NCBIfam" id="TIGR01356">
    <property type="entry name" value="aroA"/>
    <property type="match status" value="1"/>
</dbReference>
<feature type="binding site" evidence="8">
    <location>
        <position position="128"/>
    </location>
    <ligand>
        <name>phosphoenolpyruvate</name>
        <dbReference type="ChEBI" id="CHEBI:58702"/>
    </ligand>
</feature>
<feature type="binding site" evidence="8">
    <location>
        <position position="171"/>
    </location>
    <ligand>
        <name>3-phosphoshikimate</name>
        <dbReference type="ChEBI" id="CHEBI:145989"/>
    </ligand>
</feature>
<comment type="pathway">
    <text evidence="1 8">Metabolic intermediate biosynthesis; chorismate biosynthesis; chorismate from D-erythrose 4-phosphate and phosphoenolpyruvate: step 6/7.</text>
</comment>
<comment type="subunit">
    <text evidence="8">Monomer.</text>
</comment>